<keyword evidence="4" id="KW-1185">Reference proteome</keyword>
<accession>A0ABT8L864</accession>
<evidence type="ECO:0000313" key="4">
    <source>
        <dbReference type="Proteomes" id="UP001172083"/>
    </source>
</evidence>
<evidence type="ECO:0000256" key="1">
    <source>
        <dbReference type="PROSITE-ProRule" id="PRU00409"/>
    </source>
</evidence>
<reference evidence="3" key="1">
    <citation type="submission" date="2023-06" db="EMBL/GenBank/DDBJ databases">
        <title>Genomic of Agaribacillus aureum.</title>
        <authorList>
            <person name="Wang G."/>
        </authorList>
    </citation>
    <scope>NUCLEOTIDE SEQUENCE</scope>
    <source>
        <strain evidence="3">BMA12</strain>
    </source>
</reference>
<organism evidence="3 4">
    <name type="scientific">Agaribacillus aureus</name>
    <dbReference type="NCBI Taxonomy" id="3051825"/>
    <lineage>
        <taxon>Bacteria</taxon>
        <taxon>Pseudomonadati</taxon>
        <taxon>Bacteroidota</taxon>
        <taxon>Cytophagia</taxon>
        <taxon>Cytophagales</taxon>
        <taxon>Splendidivirgaceae</taxon>
        <taxon>Agaribacillus</taxon>
    </lineage>
</organism>
<dbReference type="RefSeq" id="WP_346758522.1">
    <property type="nucleotide sequence ID" value="NZ_JAUJEB010000002.1"/>
</dbReference>
<feature type="domain" description="ATP-grasp" evidence="2">
    <location>
        <begin position="44"/>
        <end position="294"/>
    </location>
</feature>
<keyword evidence="1" id="KW-0067">ATP-binding</keyword>
<dbReference type="Pfam" id="PF14397">
    <property type="entry name" value="ATPgrasp_ST"/>
    <property type="match status" value="1"/>
</dbReference>
<dbReference type="PANTHER" id="PTHR21621">
    <property type="entry name" value="RIBOSOMAL PROTEIN S6 MODIFICATION PROTEIN"/>
    <property type="match status" value="1"/>
</dbReference>
<dbReference type="Proteomes" id="UP001172083">
    <property type="component" value="Unassembled WGS sequence"/>
</dbReference>
<evidence type="ECO:0000313" key="3">
    <source>
        <dbReference type="EMBL" id="MDN5213182.1"/>
    </source>
</evidence>
<dbReference type="InterPro" id="IPR011761">
    <property type="entry name" value="ATP-grasp"/>
</dbReference>
<dbReference type="PROSITE" id="PS50975">
    <property type="entry name" value="ATP_GRASP"/>
    <property type="match status" value="1"/>
</dbReference>
<dbReference type="Gene3D" id="3.30.470.20">
    <property type="entry name" value="ATP-grasp fold, B domain"/>
    <property type="match status" value="1"/>
</dbReference>
<proteinExistence type="predicted"/>
<name>A0ABT8L864_9BACT</name>
<dbReference type="SUPFAM" id="SSF56059">
    <property type="entry name" value="Glutathione synthetase ATP-binding domain-like"/>
    <property type="match status" value="1"/>
</dbReference>
<dbReference type="InterPro" id="IPR039523">
    <property type="entry name" value="RimK-rel_E_lig_ATP-grasp"/>
</dbReference>
<dbReference type="EMBL" id="JAUJEB010000002">
    <property type="protein sequence ID" value="MDN5213182.1"/>
    <property type="molecule type" value="Genomic_DNA"/>
</dbReference>
<keyword evidence="1" id="KW-0547">Nucleotide-binding</keyword>
<comment type="caution">
    <text evidence="3">The sequence shown here is derived from an EMBL/GenBank/DDBJ whole genome shotgun (WGS) entry which is preliminary data.</text>
</comment>
<dbReference type="PANTHER" id="PTHR21621:SF0">
    <property type="entry name" value="BETA-CITRYLGLUTAMATE SYNTHASE B-RELATED"/>
    <property type="match status" value="1"/>
</dbReference>
<sequence length="295" mass="33367">MKWIRKIAGMQSSILGINERNLGFIYPNNARKNYKYADDKYLTKNILHSHQIACPLTYAMIDAIGKIEQAWQATCEWNELVIKPSKGAGGKGIMILKKKNDQWFSQSKPVSEQDIFTHIANIIFGIYSFGDSDVALIEEYIRPHDIFYQIFPEGVPDIRVILLKGVPLMGMLRMPTSRSDGKANLHQGGLGIGIDMKTGRLKEAYDGEKHITCHPDTKHPITGLTLPHWDEIIRMSLKAAMKFPLHYLGVDLVIDQRKGPMVMELNVRPGLGIQLANREGLKDAIYRAKQENLLN</sequence>
<gene>
    <name evidence="3" type="ORF">QQ020_14030</name>
</gene>
<evidence type="ECO:0000259" key="2">
    <source>
        <dbReference type="PROSITE" id="PS50975"/>
    </source>
</evidence>
<protein>
    <submittedName>
        <fullName evidence="3">Sugar-transfer associated ATP-grasp domain-containing protein</fullName>
    </submittedName>
</protein>